<evidence type="ECO:0000256" key="3">
    <source>
        <dbReference type="ARBA" id="ARBA00022544"/>
    </source>
</evidence>
<proteinExistence type="inferred from homology"/>
<keyword evidence="5" id="KW-0472">Membrane</keyword>
<evidence type="ECO:0000259" key="8">
    <source>
        <dbReference type="Pfam" id="PF05504"/>
    </source>
</evidence>
<dbReference type="Proteomes" id="UP000612456">
    <property type="component" value="Unassembled WGS sequence"/>
</dbReference>
<accession>A0A916YT65</accession>
<protein>
    <recommendedName>
        <fullName evidence="12">Ger(X)C family spore germination protein</fullName>
    </recommendedName>
</protein>
<evidence type="ECO:0000313" key="11">
    <source>
        <dbReference type="Proteomes" id="UP000612456"/>
    </source>
</evidence>
<dbReference type="InterPro" id="IPR008844">
    <property type="entry name" value="Spore_GerAC-like"/>
</dbReference>
<dbReference type="Pfam" id="PF25198">
    <property type="entry name" value="Spore_GerAC_N"/>
    <property type="match status" value="1"/>
</dbReference>
<comment type="similarity">
    <text evidence="2">Belongs to the GerABKC lipoprotein family.</text>
</comment>
<dbReference type="EMBL" id="BMHP01000001">
    <property type="protein sequence ID" value="GGD60280.1"/>
    <property type="molecule type" value="Genomic_DNA"/>
</dbReference>
<evidence type="ECO:0000256" key="7">
    <source>
        <dbReference type="ARBA" id="ARBA00023288"/>
    </source>
</evidence>
<evidence type="ECO:0000256" key="2">
    <source>
        <dbReference type="ARBA" id="ARBA00007886"/>
    </source>
</evidence>
<dbReference type="Pfam" id="PF05504">
    <property type="entry name" value="Spore_GerAC"/>
    <property type="match status" value="1"/>
</dbReference>
<evidence type="ECO:0000256" key="4">
    <source>
        <dbReference type="ARBA" id="ARBA00022729"/>
    </source>
</evidence>
<comment type="subcellular location">
    <subcellularLocation>
        <location evidence="1">Membrane</location>
        <topology evidence="1">Lipid-anchor</topology>
    </subcellularLocation>
</comment>
<keyword evidence="11" id="KW-1185">Reference proteome</keyword>
<feature type="domain" description="Spore germination GerAC-like C-terminal" evidence="8">
    <location>
        <begin position="215"/>
        <end position="375"/>
    </location>
</feature>
<evidence type="ECO:0000313" key="10">
    <source>
        <dbReference type="EMBL" id="GGD60280.1"/>
    </source>
</evidence>
<dbReference type="GO" id="GO:0009847">
    <property type="term" value="P:spore germination"/>
    <property type="evidence" value="ECO:0007669"/>
    <property type="project" value="InterPro"/>
</dbReference>
<dbReference type="AlphaFoldDB" id="A0A916YT65"/>
<keyword evidence="7" id="KW-0449">Lipoprotein</keyword>
<evidence type="ECO:0000259" key="9">
    <source>
        <dbReference type="Pfam" id="PF25198"/>
    </source>
</evidence>
<dbReference type="InterPro" id="IPR046953">
    <property type="entry name" value="Spore_GerAC-like_C"/>
</dbReference>
<feature type="domain" description="Spore germination protein N-terminal" evidence="9">
    <location>
        <begin position="14"/>
        <end position="189"/>
    </location>
</feature>
<dbReference type="PANTHER" id="PTHR35789:SF1">
    <property type="entry name" value="SPORE GERMINATION PROTEIN B3"/>
    <property type="match status" value="1"/>
</dbReference>
<evidence type="ECO:0000256" key="5">
    <source>
        <dbReference type="ARBA" id="ARBA00023136"/>
    </source>
</evidence>
<dbReference type="PANTHER" id="PTHR35789">
    <property type="entry name" value="SPORE GERMINATION PROTEIN B3"/>
    <property type="match status" value="1"/>
</dbReference>
<dbReference type="InterPro" id="IPR038501">
    <property type="entry name" value="Spore_GerAC_C_sf"/>
</dbReference>
<reference evidence="10" key="2">
    <citation type="submission" date="2020-09" db="EMBL/GenBank/DDBJ databases">
        <authorList>
            <person name="Sun Q."/>
            <person name="Zhou Y."/>
        </authorList>
    </citation>
    <scope>NUCLEOTIDE SEQUENCE</scope>
    <source>
        <strain evidence="10">CGMCC 1.15178</strain>
    </source>
</reference>
<keyword evidence="4" id="KW-0732">Signal</keyword>
<dbReference type="InterPro" id="IPR057336">
    <property type="entry name" value="GerAC_N"/>
</dbReference>
<sequence>MIVVSLCCLTGCWDKVEINELAIGEMIGTDMDPETGAQTVYYQIVNPEAVTAQKGGGIKSPVYTYTIEAPSIGELGLKVANILPRKLFPDHYQSIIFTERYARQGLLPFINFYERQYNRRSDLYLLITDSPLTDMMMTYPPLDRLPGHALRALIENQSESSGTVSKKSRVKDLVENMESSILTVLPIVSLNGSKPLSTSDRYEQINANEGNFRLSGGAVFKQDRMIGKMKLKQMAYYLLLKGQSKVLFERLTVNGRNVDLQATQPKVHKRLYIISGVPVWKVDITTRLVIINNEQQNKLTTENLTRIQEAFNLKIEEKITEFYQNTIRNQWDLFGLEDKIKYQRGKKWEGVHQQKNSWNQTEIQISVKSKINDIGEIINPYKGVK</sequence>
<organism evidence="10 11">
    <name type="scientific">Paenibacillus nasutitermitis</name>
    <dbReference type="NCBI Taxonomy" id="1652958"/>
    <lineage>
        <taxon>Bacteria</taxon>
        <taxon>Bacillati</taxon>
        <taxon>Bacillota</taxon>
        <taxon>Bacilli</taxon>
        <taxon>Bacillales</taxon>
        <taxon>Paenibacillaceae</taxon>
        <taxon>Paenibacillus</taxon>
    </lineage>
</organism>
<dbReference type="Gene3D" id="3.30.300.210">
    <property type="entry name" value="Nutrient germinant receptor protein C, domain 3"/>
    <property type="match status" value="1"/>
</dbReference>
<name>A0A916YT65_9BACL</name>
<evidence type="ECO:0000256" key="6">
    <source>
        <dbReference type="ARBA" id="ARBA00023139"/>
    </source>
</evidence>
<gene>
    <name evidence="10" type="ORF">GCM10010911_17680</name>
</gene>
<dbReference type="NCBIfam" id="TIGR02887">
    <property type="entry name" value="spore_ger_x_C"/>
    <property type="match status" value="1"/>
</dbReference>
<evidence type="ECO:0008006" key="12">
    <source>
        <dbReference type="Google" id="ProtNLM"/>
    </source>
</evidence>
<keyword evidence="6" id="KW-0564">Palmitate</keyword>
<evidence type="ECO:0000256" key="1">
    <source>
        <dbReference type="ARBA" id="ARBA00004635"/>
    </source>
</evidence>
<comment type="caution">
    <text evidence="10">The sequence shown here is derived from an EMBL/GenBank/DDBJ whole genome shotgun (WGS) entry which is preliminary data.</text>
</comment>
<reference evidence="10" key="1">
    <citation type="journal article" date="2014" name="Int. J. Syst. Evol. Microbiol.">
        <title>Complete genome sequence of Corynebacterium casei LMG S-19264T (=DSM 44701T), isolated from a smear-ripened cheese.</title>
        <authorList>
            <consortium name="US DOE Joint Genome Institute (JGI-PGF)"/>
            <person name="Walter F."/>
            <person name="Albersmeier A."/>
            <person name="Kalinowski J."/>
            <person name="Ruckert C."/>
        </authorList>
    </citation>
    <scope>NUCLEOTIDE SEQUENCE</scope>
    <source>
        <strain evidence="10">CGMCC 1.15178</strain>
    </source>
</reference>
<keyword evidence="3" id="KW-0309">Germination</keyword>
<dbReference type="GO" id="GO:0016020">
    <property type="term" value="C:membrane"/>
    <property type="evidence" value="ECO:0007669"/>
    <property type="project" value="UniProtKB-SubCell"/>
</dbReference>